<dbReference type="PROSITE" id="PS51192">
    <property type="entry name" value="HELICASE_ATP_BIND_1"/>
    <property type="match status" value="1"/>
</dbReference>
<evidence type="ECO:0000256" key="12">
    <source>
        <dbReference type="ARBA" id="ARBA00034617"/>
    </source>
</evidence>
<dbReference type="Pfam" id="PF00271">
    <property type="entry name" value="Helicase_C"/>
    <property type="match status" value="1"/>
</dbReference>
<evidence type="ECO:0000256" key="11">
    <source>
        <dbReference type="ARBA" id="ARBA00023235"/>
    </source>
</evidence>
<evidence type="ECO:0000256" key="2">
    <source>
        <dbReference type="ARBA" id="ARBA00017846"/>
    </source>
</evidence>
<protein>
    <recommendedName>
        <fullName evidence="2 15">ATP-dependent DNA helicase RecG</fullName>
        <ecNumber evidence="13 15">5.6.2.4</ecNumber>
    </recommendedName>
</protein>
<dbReference type="InterPro" id="IPR011545">
    <property type="entry name" value="DEAD/DEAH_box_helicase_dom"/>
</dbReference>
<dbReference type="GO" id="GO:0003677">
    <property type="term" value="F:DNA binding"/>
    <property type="evidence" value="ECO:0007669"/>
    <property type="project" value="UniProtKB-KW"/>
</dbReference>
<dbReference type="GO" id="GO:0016887">
    <property type="term" value="F:ATP hydrolysis activity"/>
    <property type="evidence" value="ECO:0007669"/>
    <property type="project" value="RHEA"/>
</dbReference>
<dbReference type="InterPro" id="IPR027417">
    <property type="entry name" value="P-loop_NTPase"/>
</dbReference>
<dbReference type="Gene3D" id="2.40.50.140">
    <property type="entry name" value="Nucleic acid-binding proteins"/>
    <property type="match status" value="1"/>
</dbReference>
<dbReference type="GO" id="GO:0005524">
    <property type="term" value="F:ATP binding"/>
    <property type="evidence" value="ECO:0007669"/>
    <property type="project" value="UniProtKB-KW"/>
</dbReference>
<sequence>MTTALHEIAVRQIKGVSAQKEQELHAFGIQTVADLLDYFPFRYEDYRVRDLAEVKDGEKATVQGKIMSTPSLQRYGRGKSRLSCRVAVDHMLLTAVWFNRNFLQSQLTPGREITITGKWDQNRRQVTVTDSEFPDKGTAKTGTLQPVYSVGGAITQSWMRKTIKQALEQYGSMIPEVLPYVLTSKYQLIPRREAVMRMHLPGDAVEGQAARRRMVYEELFLFQLKLHAFRAQTRGKADGVTHTTDNETIRSFVKGLPFELTESQKKVINEIMYDMRQPYSMNRLLQGDVGSGKTVVAAVALYAAVKSGHQGALMVPTEILAEQHGRTLDKLFSPYGIQIALLTGSLGERRRREILAGLQMGLIDIVVGTHALIQEDVFFRSLGLVVTDEQHRFGVNQRSILRRKGMNPDVLTMTATPIPRTLAITAFGDMDVSTIKERPQGRKPIKTYWVKHEMLDRVLGFIRREVGEGRQAYVICPLIEESDKLDVQNAIDLHIQLQQAFPDLKVGLLHGRLPASEKEEVMRLFSEAETHVLIATTVIEVGVDVPNATLMIIMDAERFGLSQLHQLRGRVGRGGHQSFCVLVADPKSETGRERMQVMTETDDGFEVARRDLELRGPGDFFGTKQSGLPEFKVADMAADFAVLETARDDAAEMVTQPDFWERPDYTALHQYLMREQIFQGELLD</sequence>
<evidence type="ECO:0000256" key="4">
    <source>
        <dbReference type="ARBA" id="ARBA00022763"/>
    </source>
</evidence>
<dbReference type="CDD" id="cd04488">
    <property type="entry name" value="RecG_wedge_OBF"/>
    <property type="match status" value="1"/>
</dbReference>
<dbReference type="PROSITE" id="PS51194">
    <property type="entry name" value="HELICASE_CTER"/>
    <property type="match status" value="1"/>
</dbReference>
<evidence type="ECO:0000313" key="18">
    <source>
        <dbReference type="EMBL" id="PZD93262.1"/>
    </source>
</evidence>
<dbReference type="EC" id="5.6.2.4" evidence="13 15"/>
<dbReference type="NCBIfam" id="TIGR00643">
    <property type="entry name" value="recG"/>
    <property type="match status" value="1"/>
</dbReference>
<keyword evidence="4 15" id="KW-0227">DNA damage</keyword>
<dbReference type="InterPro" id="IPR004609">
    <property type="entry name" value="ATP-dep_DNA_helicase_RecG"/>
</dbReference>
<comment type="catalytic activity">
    <reaction evidence="12 15">
        <text>Couples ATP hydrolysis with the unwinding of duplex DNA by translocating in the 3'-5' direction.</text>
        <dbReference type="EC" id="5.6.2.4"/>
    </reaction>
</comment>
<evidence type="ECO:0000256" key="6">
    <source>
        <dbReference type="ARBA" id="ARBA00022806"/>
    </source>
</evidence>
<evidence type="ECO:0000256" key="13">
    <source>
        <dbReference type="ARBA" id="ARBA00034808"/>
    </source>
</evidence>
<organism evidence="18 19">
    <name type="scientific">Paenibacillus sambharensis</name>
    <dbReference type="NCBI Taxonomy" id="1803190"/>
    <lineage>
        <taxon>Bacteria</taxon>
        <taxon>Bacillati</taxon>
        <taxon>Bacillota</taxon>
        <taxon>Bacilli</taxon>
        <taxon>Bacillales</taxon>
        <taxon>Paenibacillaceae</taxon>
        <taxon>Paenibacillus</taxon>
    </lineage>
</organism>
<dbReference type="GO" id="GO:0006310">
    <property type="term" value="P:DNA recombination"/>
    <property type="evidence" value="ECO:0007669"/>
    <property type="project" value="UniProtKB-UniRule"/>
</dbReference>
<dbReference type="InterPro" id="IPR047112">
    <property type="entry name" value="RecG/Mfd"/>
</dbReference>
<keyword evidence="3 15" id="KW-0547">Nucleotide-binding</keyword>
<keyword evidence="9 15" id="KW-0233">DNA recombination</keyword>
<evidence type="ECO:0000256" key="10">
    <source>
        <dbReference type="ARBA" id="ARBA00023204"/>
    </source>
</evidence>
<dbReference type="CDD" id="cd17992">
    <property type="entry name" value="DEXHc_RecG"/>
    <property type="match status" value="1"/>
</dbReference>
<dbReference type="SMART" id="SM00490">
    <property type="entry name" value="HELICc"/>
    <property type="match status" value="1"/>
</dbReference>
<comment type="similarity">
    <text evidence="1 15">Belongs to the helicase family. RecG subfamily.</text>
</comment>
<dbReference type="PANTHER" id="PTHR47964">
    <property type="entry name" value="ATP-DEPENDENT DNA HELICASE HOMOLOG RECG, CHLOROPLASTIC"/>
    <property type="match status" value="1"/>
</dbReference>
<dbReference type="CDD" id="cd18811">
    <property type="entry name" value="SF2_C_RecG"/>
    <property type="match status" value="1"/>
</dbReference>
<dbReference type="InterPro" id="IPR033454">
    <property type="entry name" value="RecG_wedge"/>
</dbReference>
<evidence type="ECO:0000259" key="17">
    <source>
        <dbReference type="PROSITE" id="PS51194"/>
    </source>
</evidence>
<evidence type="ECO:0000259" key="16">
    <source>
        <dbReference type="PROSITE" id="PS51192"/>
    </source>
</evidence>
<keyword evidence="5 15" id="KW-0378">Hydrolase</keyword>
<dbReference type="SUPFAM" id="SSF52540">
    <property type="entry name" value="P-loop containing nucleoside triphosphate hydrolases"/>
    <property type="match status" value="2"/>
</dbReference>
<comment type="catalytic activity">
    <reaction evidence="14 15">
        <text>ATP + H2O = ADP + phosphate + H(+)</text>
        <dbReference type="Rhea" id="RHEA:13065"/>
        <dbReference type="ChEBI" id="CHEBI:15377"/>
        <dbReference type="ChEBI" id="CHEBI:15378"/>
        <dbReference type="ChEBI" id="CHEBI:30616"/>
        <dbReference type="ChEBI" id="CHEBI:43474"/>
        <dbReference type="ChEBI" id="CHEBI:456216"/>
        <dbReference type="EC" id="5.6.2.4"/>
    </reaction>
</comment>
<evidence type="ECO:0000256" key="7">
    <source>
        <dbReference type="ARBA" id="ARBA00022840"/>
    </source>
</evidence>
<dbReference type="GO" id="GO:0006281">
    <property type="term" value="P:DNA repair"/>
    <property type="evidence" value="ECO:0007669"/>
    <property type="project" value="UniProtKB-UniRule"/>
</dbReference>
<comment type="function">
    <text evidence="15">Plays a critical role in recombination and DNA repair. Helps process Holliday junction intermediates to mature products by catalyzing branch migration. Has replication fork regression activity, unwinds stalled or blocked replication forks to make a HJ that can be resolved. Has a DNA unwinding activity characteristic of a DNA helicase with 3'-5' polarity.</text>
</comment>
<proteinExistence type="inferred from homology"/>
<evidence type="ECO:0000256" key="3">
    <source>
        <dbReference type="ARBA" id="ARBA00022741"/>
    </source>
</evidence>
<keyword evidence="19" id="KW-1185">Reference proteome</keyword>
<dbReference type="InterPro" id="IPR045562">
    <property type="entry name" value="RecG_dom3_C"/>
</dbReference>
<evidence type="ECO:0000256" key="14">
    <source>
        <dbReference type="ARBA" id="ARBA00048988"/>
    </source>
</evidence>
<dbReference type="Gene3D" id="3.40.50.300">
    <property type="entry name" value="P-loop containing nucleotide triphosphate hydrolases"/>
    <property type="match status" value="2"/>
</dbReference>
<feature type="domain" description="Helicase C-terminal" evidence="17">
    <location>
        <begin position="454"/>
        <end position="613"/>
    </location>
</feature>
<dbReference type="Pfam" id="PF19833">
    <property type="entry name" value="RecG_dom3_C"/>
    <property type="match status" value="1"/>
</dbReference>
<dbReference type="OrthoDB" id="9804325at2"/>
<comment type="caution">
    <text evidence="18">The sequence shown here is derived from an EMBL/GenBank/DDBJ whole genome shotgun (WGS) entry which is preliminary data.</text>
</comment>
<dbReference type="InterPro" id="IPR001650">
    <property type="entry name" value="Helicase_C-like"/>
</dbReference>
<dbReference type="NCBIfam" id="NF008168">
    <property type="entry name" value="PRK10917.2-2"/>
    <property type="match status" value="1"/>
</dbReference>
<feature type="domain" description="Helicase ATP-binding" evidence="16">
    <location>
        <begin position="274"/>
        <end position="435"/>
    </location>
</feature>
<dbReference type="GO" id="GO:0043138">
    <property type="term" value="F:3'-5' DNA helicase activity"/>
    <property type="evidence" value="ECO:0007669"/>
    <property type="project" value="UniProtKB-EC"/>
</dbReference>
<evidence type="ECO:0000256" key="5">
    <source>
        <dbReference type="ARBA" id="ARBA00022801"/>
    </source>
</evidence>
<dbReference type="NCBIfam" id="NF008165">
    <property type="entry name" value="PRK10917.1-3"/>
    <property type="match status" value="1"/>
</dbReference>
<keyword evidence="6 15" id="KW-0347">Helicase</keyword>
<dbReference type="SUPFAM" id="SSF50249">
    <property type="entry name" value="Nucleic acid-binding proteins"/>
    <property type="match status" value="1"/>
</dbReference>
<evidence type="ECO:0000256" key="9">
    <source>
        <dbReference type="ARBA" id="ARBA00023172"/>
    </source>
</evidence>
<dbReference type="InterPro" id="IPR014001">
    <property type="entry name" value="Helicase_ATP-bd"/>
</dbReference>
<evidence type="ECO:0000313" key="19">
    <source>
        <dbReference type="Proteomes" id="UP000249522"/>
    </source>
</evidence>
<dbReference type="Proteomes" id="UP000249522">
    <property type="component" value="Unassembled WGS sequence"/>
</dbReference>
<name>A0A2W1LDX6_9BACL</name>
<dbReference type="AlphaFoldDB" id="A0A2W1LDX6"/>
<keyword evidence="10 15" id="KW-0234">DNA repair</keyword>
<evidence type="ECO:0000256" key="8">
    <source>
        <dbReference type="ARBA" id="ARBA00023125"/>
    </source>
</evidence>
<dbReference type="PANTHER" id="PTHR47964:SF1">
    <property type="entry name" value="ATP-DEPENDENT DNA HELICASE HOMOLOG RECG, CHLOROPLASTIC"/>
    <property type="match status" value="1"/>
</dbReference>
<dbReference type="EMBL" id="QKRB01000057">
    <property type="protein sequence ID" value="PZD93262.1"/>
    <property type="molecule type" value="Genomic_DNA"/>
</dbReference>
<keyword evidence="7 15" id="KW-0067">ATP-binding</keyword>
<dbReference type="Pfam" id="PF17191">
    <property type="entry name" value="RecG_wedge"/>
    <property type="match status" value="1"/>
</dbReference>
<gene>
    <name evidence="18" type="ORF">DNH61_21685</name>
</gene>
<dbReference type="RefSeq" id="WP_111148931.1">
    <property type="nucleotide sequence ID" value="NZ_QKRB01000057.1"/>
</dbReference>
<reference evidence="18 19" key="1">
    <citation type="submission" date="2018-06" db="EMBL/GenBank/DDBJ databases">
        <title>Paenibacillus imtechensis sp. nov.</title>
        <authorList>
            <person name="Pinnaka A.K."/>
            <person name="Singh H."/>
            <person name="Kaur M."/>
        </authorList>
    </citation>
    <scope>NUCLEOTIDE SEQUENCE [LARGE SCALE GENOMIC DNA]</scope>
    <source>
        <strain evidence="18 19">SMB1</strain>
    </source>
</reference>
<dbReference type="InterPro" id="IPR012340">
    <property type="entry name" value="NA-bd_OB-fold"/>
</dbReference>
<evidence type="ECO:0000256" key="1">
    <source>
        <dbReference type="ARBA" id="ARBA00007504"/>
    </source>
</evidence>
<keyword evidence="11" id="KW-0413">Isomerase</keyword>
<dbReference type="Pfam" id="PF00270">
    <property type="entry name" value="DEAD"/>
    <property type="match status" value="1"/>
</dbReference>
<accession>A0A2W1LDX6</accession>
<evidence type="ECO:0000256" key="15">
    <source>
        <dbReference type="RuleBase" id="RU363016"/>
    </source>
</evidence>
<dbReference type="SMART" id="SM00487">
    <property type="entry name" value="DEXDc"/>
    <property type="match status" value="1"/>
</dbReference>
<keyword evidence="8" id="KW-0238">DNA-binding</keyword>